<evidence type="ECO:0000313" key="2">
    <source>
        <dbReference type="Proteomes" id="UP000600918"/>
    </source>
</evidence>
<dbReference type="Proteomes" id="UP000600918">
    <property type="component" value="Unassembled WGS sequence"/>
</dbReference>
<keyword evidence="2" id="KW-1185">Reference proteome</keyword>
<comment type="caution">
    <text evidence="1">The sequence shown here is derived from an EMBL/GenBank/DDBJ whole genome shotgun (WGS) entry which is preliminary data.</text>
</comment>
<accession>A0A834UBL2</accession>
<protein>
    <submittedName>
        <fullName evidence="1">Uncharacterized protein</fullName>
    </submittedName>
</protein>
<evidence type="ECO:0000313" key="1">
    <source>
        <dbReference type="EMBL" id="KAF7429072.1"/>
    </source>
</evidence>
<proteinExistence type="predicted"/>
<organism evidence="1 2">
    <name type="scientific">Vespula pensylvanica</name>
    <name type="common">Western yellow jacket</name>
    <name type="synonym">Wasp</name>
    <dbReference type="NCBI Taxonomy" id="30213"/>
    <lineage>
        <taxon>Eukaryota</taxon>
        <taxon>Metazoa</taxon>
        <taxon>Ecdysozoa</taxon>
        <taxon>Arthropoda</taxon>
        <taxon>Hexapoda</taxon>
        <taxon>Insecta</taxon>
        <taxon>Pterygota</taxon>
        <taxon>Neoptera</taxon>
        <taxon>Endopterygota</taxon>
        <taxon>Hymenoptera</taxon>
        <taxon>Apocrita</taxon>
        <taxon>Aculeata</taxon>
        <taxon>Vespoidea</taxon>
        <taxon>Vespidae</taxon>
        <taxon>Vespinae</taxon>
        <taxon>Vespula</taxon>
    </lineage>
</organism>
<reference evidence="1" key="1">
    <citation type="journal article" date="2020" name="G3 (Bethesda)">
        <title>High-Quality Assemblies for Three Invasive Social Wasps from the &lt;i&gt;Vespula&lt;/i&gt; Genus.</title>
        <authorList>
            <person name="Harrop T.W.R."/>
            <person name="Guhlin J."/>
            <person name="McLaughlin G.M."/>
            <person name="Permina E."/>
            <person name="Stockwell P."/>
            <person name="Gilligan J."/>
            <person name="Le Lec M.F."/>
            <person name="Gruber M.A.M."/>
            <person name="Quinn O."/>
            <person name="Lovegrove M."/>
            <person name="Duncan E.J."/>
            <person name="Remnant E.J."/>
            <person name="Van Eeckhoven J."/>
            <person name="Graham B."/>
            <person name="Knapp R.A."/>
            <person name="Langford K.W."/>
            <person name="Kronenberg Z."/>
            <person name="Press M.O."/>
            <person name="Eacker S.M."/>
            <person name="Wilson-Rankin E.E."/>
            <person name="Purcell J."/>
            <person name="Lester P.J."/>
            <person name="Dearden P.K."/>
        </authorList>
    </citation>
    <scope>NUCLEOTIDE SEQUENCE</scope>
    <source>
        <strain evidence="1">Volc-1</strain>
    </source>
</reference>
<gene>
    <name evidence="1" type="ORF">H0235_005470</name>
</gene>
<sequence>MSIYLEQKKNCSHSLGLIPVCSTLHFADIVSDRFSYCTMTHSMYVYNWNRRENNRRGRVGKSVRRDLPCRIVVNCTRQSLNSTNFYPYDIGTYDVSSRIVMVDIKCQYIYTESPYEKCLPGLL</sequence>
<dbReference type="EMBL" id="JACSDY010000004">
    <property type="protein sequence ID" value="KAF7429072.1"/>
    <property type="molecule type" value="Genomic_DNA"/>
</dbReference>
<dbReference type="AlphaFoldDB" id="A0A834UBL2"/>
<name>A0A834UBL2_VESPE</name>